<keyword evidence="2" id="KW-1185">Reference proteome</keyword>
<dbReference type="EMBL" id="KQ965864">
    <property type="protein sequence ID" value="KXS09450.1"/>
    <property type="molecule type" value="Genomic_DNA"/>
</dbReference>
<dbReference type="Proteomes" id="UP000070544">
    <property type="component" value="Unassembled WGS sequence"/>
</dbReference>
<evidence type="ECO:0000313" key="1">
    <source>
        <dbReference type="EMBL" id="KXS09450.1"/>
    </source>
</evidence>
<organism evidence="1 2">
    <name type="scientific">Gonapodya prolifera (strain JEL478)</name>
    <name type="common">Monoblepharis prolifera</name>
    <dbReference type="NCBI Taxonomy" id="1344416"/>
    <lineage>
        <taxon>Eukaryota</taxon>
        <taxon>Fungi</taxon>
        <taxon>Fungi incertae sedis</taxon>
        <taxon>Chytridiomycota</taxon>
        <taxon>Chytridiomycota incertae sedis</taxon>
        <taxon>Monoblepharidomycetes</taxon>
        <taxon>Monoblepharidales</taxon>
        <taxon>Gonapodyaceae</taxon>
        <taxon>Gonapodya</taxon>
    </lineage>
</organism>
<accession>A0A138ZY87</accession>
<feature type="non-terminal residue" evidence="1">
    <location>
        <position position="266"/>
    </location>
</feature>
<evidence type="ECO:0000313" key="2">
    <source>
        <dbReference type="Proteomes" id="UP000070544"/>
    </source>
</evidence>
<sequence>MPALTATTHTTSGAFYWRLLQIAIPTLWPRVRSHFDRIGNLQISGSSDSHDLIMHRLDDISVLLVARGIRVIGSTESSVLLPIELSQEPGASTSCIDLNGRLEATLSAPSLTPSTAPAGQAISYTESTLRELGDVILALRSSNLSPLLEKFLGLQYLDASPSGTWTQLDQDSQQLEFDILFGLPGQRFANAVLVLLRICTYFGVPLRLTDFRDLVATQLVDVDTRRDFAAFDKHCTTLDKAMITLCVCSENTWNHFLFLDVFASER</sequence>
<name>A0A138ZY87_GONPJ</name>
<proteinExistence type="predicted"/>
<protein>
    <submittedName>
        <fullName evidence="1">Uncharacterized protein</fullName>
    </submittedName>
</protein>
<reference evidence="1 2" key="1">
    <citation type="journal article" date="2015" name="Genome Biol. Evol.">
        <title>Phylogenomic analyses indicate that early fungi evolved digesting cell walls of algal ancestors of land plants.</title>
        <authorList>
            <person name="Chang Y."/>
            <person name="Wang S."/>
            <person name="Sekimoto S."/>
            <person name="Aerts A.L."/>
            <person name="Choi C."/>
            <person name="Clum A."/>
            <person name="LaButti K.M."/>
            <person name="Lindquist E.A."/>
            <person name="Yee Ngan C."/>
            <person name="Ohm R.A."/>
            <person name="Salamov A.A."/>
            <person name="Grigoriev I.V."/>
            <person name="Spatafora J.W."/>
            <person name="Berbee M.L."/>
        </authorList>
    </citation>
    <scope>NUCLEOTIDE SEQUENCE [LARGE SCALE GENOMIC DNA]</scope>
    <source>
        <strain evidence="1 2">JEL478</strain>
    </source>
</reference>
<dbReference type="AlphaFoldDB" id="A0A138ZY87"/>
<gene>
    <name evidence="1" type="ORF">M427DRAFT_75460</name>
</gene>